<evidence type="ECO:0000313" key="2">
    <source>
        <dbReference type="EMBL" id="OGL44347.1"/>
    </source>
</evidence>
<evidence type="ECO:0000256" key="1">
    <source>
        <dbReference type="SAM" id="Phobius"/>
    </source>
</evidence>
<dbReference type="CDD" id="cd00761">
    <property type="entry name" value="Glyco_tranf_GTA_type"/>
    <property type="match status" value="1"/>
</dbReference>
<evidence type="ECO:0000313" key="3">
    <source>
        <dbReference type="Proteomes" id="UP000178797"/>
    </source>
</evidence>
<evidence type="ECO:0008006" key="4">
    <source>
        <dbReference type="Google" id="ProtNLM"/>
    </source>
</evidence>
<protein>
    <recommendedName>
        <fullName evidence="4">Glycosyltransferase 2-like domain-containing protein</fullName>
    </recommendedName>
</protein>
<keyword evidence="1" id="KW-0472">Membrane</keyword>
<dbReference type="AlphaFoldDB" id="A0A1F7RTX8"/>
<dbReference type="Proteomes" id="UP000178797">
    <property type="component" value="Unassembled WGS sequence"/>
</dbReference>
<dbReference type="EMBL" id="MGDE01000188">
    <property type="protein sequence ID" value="OGL44347.1"/>
    <property type="molecule type" value="Genomic_DNA"/>
</dbReference>
<reference evidence="2 3" key="1">
    <citation type="journal article" date="2016" name="Nat. Commun.">
        <title>Thousands of microbial genomes shed light on interconnected biogeochemical processes in an aquifer system.</title>
        <authorList>
            <person name="Anantharaman K."/>
            <person name="Brown C.T."/>
            <person name="Hug L.A."/>
            <person name="Sharon I."/>
            <person name="Castelle C.J."/>
            <person name="Probst A.J."/>
            <person name="Thomas B.C."/>
            <person name="Singh A."/>
            <person name="Wilkins M.J."/>
            <person name="Karaoz U."/>
            <person name="Brodie E.L."/>
            <person name="Williams K.H."/>
            <person name="Hubbard S.S."/>
            <person name="Banfield J.F."/>
        </authorList>
    </citation>
    <scope>NUCLEOTIDE SEQUENCE [LARGE SCALE GENOMIC DNA]</scope>
</reference>
<keyword evidence="1" id="KW-1133">Transmembrane helix</keyword>
<feature type="transmembrane region" description="Helical" evidence="1">
    <location>
        <begin position="307"/>
        <end position="326"/>
    </location>
</feature>
<gene>
    <name evidence="2" type="ORF">A2W05_07905</name>
</gene>
<comment type="caution">
    <text evidence="2">The sequence shown here is derived from an EMBL/GenBank/DDBJ whole genome shotgun (WGS) entry which is preliminary data.</text>
</comment>
<organism evidence="2 3">
    <name type="scientific">Candidatus Schekmanbacteria bacterium RBG_16_38_10</name>
    <dbReference type="NCBI Taxonomy" id="1817879"/>
    <lineage>
        <taxon>Bacteria</taxon>
        <taxon>Candidatus Schekmaniibacteriota</taxon>
    </lineage>
</organism>
<sequence length="350" mass="41543">MKEVLVCITFREFDGGINDKIQRRVLESFKEQTYQNFKLIVTNFKEKNVKKVLDEYNLSYEFHQSDLKDHNYSWTELIKSSFTHLEKGKHIVYWTQADCITEPNFFAEIINNFKPGCGGTSWPVLYYDSLEDFAIRKIVPNTAVYENCLEGNPYNTLVYRFLSEFIPKSSFLQYDAGEWVLDSIFIDGDLFLDYENQKIFRDYKICGALQGITQSLMLAFVSNKLINLIFKSKVHEIRNFREGGEKWWGEIPKLTNEAVANKEILNRFLEDKKIPMKFRPSSPLAKINIHKQYKITGNFYQRMIFKLYIGFWTMFHIWIHAFFYGAGTNFLRKPWPKKCDIVKKYVKYNK</sequence>
<accession>A0A1F7RTX8</accession>
<proteinExistence type="predicted"/>
<name>A0A1F7RTX8_9BACT</name>
<keyword evidence="1" id="KW-0812">Transmembrane</keyword>